<dbReference type="Pfam" id="PF05717">
    <property type="entry name" value="TnpB_IS66"/>
    <property type="match status" value="1"/>
</dbReference>
<reference evidence="1 2" key="1">
    <citation type="journal article" date="2023" name="Int. J. Syst. Evol. Microbiol.">
        <title>Terrisporobacter hibernicus sp. nov., isolated from bovine faeces in Northern Ireland.</title>
        <authorList>
            <person name="Mitchell M."/>
            <person name="Nguyen S.V."/>
            <person name="Connor M."/>
            <person name="Fairley D.J."/>
            <person name="Donoghue O."/>
            <person name="Marshall H."/>
            <person name="Koolman L."/>
            <person name="McMullan G."/>
            <person name="Schaffer K.E."/>
            <person name="McGrath J.W."/>
            <person name="Fanning S."/>
        </authorList>
    </citation>
    <scope>NUCLEOTIDE SEQUENCE [LARGE SCALE GENOMIC DNA]</scope>
    <source>
        <strain evidence="1 2">MCA3</strain>
    </source>
</reference>
<proteinExistence type="predicted"/>
<gene>
    <name evidence="1" type="ORF">JW646_03700</name>
</gene>
<dbReference type="InterPro" id="IPR008878">
    <property type="entry name" value="Transposase_IS66_Orf2"/>
</dbReference>
<keyword evidence="2" id="KW-1185">Reference proteome</keyword>
<evidence type="ECO:0000313" key="1">
    <source>
        <dbReference type="EMBL" id="UEL49731.1"/>
    </source>
</evidence>
<dbReference type="RefSeq" id="WP_408647789.1">
    <property type="nucleotide sequence ID" value="NZ_CP081135.1"/>
</dbReference>
<protein>
    <submittedName>
        <fullName evidence="1">Transposase</fullName>
    </submittedName>
</protein>
<sequence>MDGLVLEVQNGLKLDPFEKALFVFCNKQQNTIKILNFDEGFGY</sequence>
<accession>A0AAX2ZL14</accession>
<name>A0AAX2ZL14_9FIRM</name>
<dbReference type="EMBL" id="CP081135">
    <property type="protein sequence ID" value="UEL49731.1"/>
    <property type="molecule type" value="Genomic_DNA"/>
</dbReference>
<organism evidence="1 2">
    <name type="scientific">Terrisporobacter hibernicus</name>
    <dbReference type="NCBI Taxonomy" id="2813371"/>
    <lineage>
        <taxon>Bacteria</taxon>
        <taxon>Bacillati</taxon>
        <taxon>Bacillota</taxon>
        <taxon>Clostridia</taxon>
        <taxon>Peptostreptococcales</taxon>
        <taxon>Peptostreptococcaceae</taxon>
        <taxon>Terrisporobacter</taxon>
    </lineage>
</organism>
<dbReference type="Proteomes" id="UP001198983">
    <property type="component" value="Chromosome"/>
</dbReference>
<dbReference type="KEGG" id="tem:JW646_03700"/>
<evidence type="ECO:0000313" key="2">
    <source>
        <dbReference type="Proteomes" id="UP001198983"/>
    </source>
</evidence>
<dbReference type="AlphaFoldDB" id="A0AAX2ZL14"/>